<dbReference type="AlphaFoldDB" id="A0A5M3MMB5"/>
<dbReference type="EMBL" id="JH711579">
    <property type="protein sequence ID" value="EIW80318.1"/>
    <property type="molecule type" value="Genomic_DNA"/>
</dbReference>
<feature type="compositionally biased region" description="Basic and acidic residues" evidence="1">
    <location>
        <begin position="423"/>
        <end position="436"/>
    </location>
</feature>
<dbReference type="Pfam" id="PF02204">
    <property type="entry name" value="VPS9"/>
    <property type="match status" value="1"/>
</dbReference>
<evidence type="ECO:0000313" key="4">
    <source>
        <dbReference type="Proteomes" id="UP000053558"/>
    </source>
</evidence>
<feature type="region of interest" description="Disordered" evidence="1">
    <location>
        <begin position="396"/>
        <end position="475"/>
    </location>
</feature>
<sequence>MSVLTHAGEKIIKHDSLFSPNTTNPSLGIVERALCEVVYDRIFMNGVDDASHDEALSSRVAAVNLVDLTLAHLDVDVGGAADDLNSVITACGQTLQQLDICFSPGDKSAVLVSAYKVLVDGLSKLPPIRLKPGDEEKDLSKLLMSLSFDSPTALVGGSASPLSIPIVMAPDLEPATPPIPESVTLVNLPLGGSTTTTSVNALSRRHAHHPLIITPPTNTPVSGDVLLPLLIFTLAKSNPPHLVSHLLFTHRFRATSVGGGEEAYCLINLLVAASFLENVDLEALHSPSAPLLGTPAIGMLRGRVEQQVDAIAGSANKVISGVVDSSFGVLRSFLPTSVPGAPGLEGSEKGVIQPNIIRRESGFSIASLAASVAQRRQQTQAGEDGEDGQQLVAVISRPGSVKSGYGDGDQEGTDEESEEPEEAVERASTHDARSVRSFESMMNASAKSNRSRRSKHKRDIGASGSGGGGSVGGISKSLTDRLASVAGGLGRLSQDKDRDKRTSLLSVGARADSPASVTLSLQRPASPTGSLRTKLAPPKRRLLEATEDDIRFESTFVSPGPQQIEELRAAFAKMTNIHEDAEVVLDLVVLCGVLHPQGTFCRDLRALRDEVAFKNLPFVPSILACIEAGVLPAMTELSRREWYGPSTPNAVYMAQFWALESLSSLMAMGDVSERRSLVQALLQEGALDVCVKETPKKVADFPPHFYTLNVENAMFAAHAVLCTFPPLSRQFYLVILKEKPHIIDLLFDCAIFDRPEHYPPSKALTLLTSRTDWLERLIEVWMHVEEEDSEQVAILAWIVWRLCVQLIDILTHNAESCGISNAQIESLLHIAYQGCVKCSKALNECKTADEAVWALELDKDIYETPHLMNPSGNVPTETPFFVPPRETIGPTAVIRLFVVLVQRKALDGIQTLLKPPNGLTSSTSLAHIQLITHPDMIRRIIKLSLTRILERTVFITSGLNAAVPIDVPAGINTVSAPMGLGQQVFALERKNALSVA</sequence>
<dbReference type="InterPro" id="IPR037191">
    <property type="entry name" value="VPS9_dom_sf"/>
</dbReference>
<dbReference type="OrthoDB" id="10264848at2759"/>
<comment type="caution">
    <text evidence="3">The sequence shown here is derived from an EMBL/GenBank/DDBJ whole genome shotgun (WGS) entry which is preliminary data.</text>
</comment>
<dbReference type="GO" id="GO:0016192">
    <property type="term" value="P:vesicle-mediated transport"/>
    <property type="evidence" value="ECO:0007669"/>
    <property type="project" value="InterPro"/>
</dbReference>
<dbReference type="InterPro" id="IPR045046">
    <property type="entry name" value="Vps9-like"/>
</dbReference>
<feature type="domain" description="VPS9" evidence="2">
    <location>
        <begin position="50"/>
        <end position="285"/>
    </location>
</feature>
<feature type="compositionally biased region" description="Gly residues" evidence="1">
    <location>
        <begin position="463"/>
        <end position="472"/>
    </location>
</feature>
<dbReference type="PANTHER" id="PTHR23101:SF25">
    <property type="entry name" value="GTPASE-ACTIVATING PROTEIN AND VPS9 DOMAIN-CONTAINING PROTEIN 1"/>
    <property type="match status" value="1"/>
</dbReference>
<dbReference type="GO" id="GO:0031267">
    <property type="term" value="F:small GTPase binding"/>
    <property type="evidence" value="ECO:0007669"/>
    <property type="project" value="TreeGrafter"/>
</dbReference>
<organism evidence="3 4">
    <name type="scientific">Coniophora puteana (strain RWD-64-598)</name>
    <name type="common">Brown rot fungus</name>
    <dbReference type="NCBI Taxonomy" id="741705"/>
    <lineage>
        <taxon>Eukaryota</taxon>
        <taxon>Fungi</taxon>
        <taxon>Dikarya</taxon>
        <taxon>Basidiomycota</taxon>
        <taxon>Agaricomycotina</taxon>
        <taxon>Agaricomycetes</taxon>
        <taxon>Agaricomycetidae</taxon>
        <taxon>Boletales</taxon>
        <taxon>Coniophorineae</taxon>
        <taxon>Coniophoraceae</taxon>
        <taxon>Coniophora</taxon>
    </lineage>
</organism>
<reference evidence="4" key="1">
    <citation type="journal article" date="2012" name="Science">
        <title>The Paleozoic origin of enzymatic lignin decomposition reconstructed from 31 fungal genomes.</title>
        <authorList>
            <person name="Floudas D."/>
            <person name="Binder M."/>
            <person name="Riley R."/>
            <person name="Barry K."/>
            <person name="Blanchette R.A."/>
            <person name="Henrissat B."/>
            <person name="Martinez A.T."/>
            <person name="Otillar R."/>
            <person name="Spatafora J.W."/>
            <person name="Yadav J.S."/>
            <person name="Aerts A."/>
            <person name="Benoit I."/>
            <person name="Boyd A."/>
            <person name="Carlson A."/>
            <person name="Copeland A."/>
            <person name="Coutinho P.M."/>
            <person name="de Vries R.P."/>
            <person name="Ferreira P."/>
            <person name="Findley K."/>
            <person name="Foster B."/>
            <person name="Gaskell J."/>
            <person name="Glotzer D."/>
            <person name="Gorecki P."/>
            <person name="Heitman J."/>
            <person name="Hesse C."/>
            <person name="Hori C."/>
            <person name="Igarashi K."/>
            <person name="Jurgens J.A."/>
            <person name="Kallen N."/>
            <person name="Kersten P."/>
            <person name="Kohler A."/>
            <person name="Kuees U."/>
            <person name="Kumar T.K.A."/>
            <person name="Kuo A."/>
            <person name="LaButti K."/>
            <person name="Larrondo L.F."/>
            <person name="Lindquist E."/>
            <person name="Ling A."/>
            <person name="Lombard V."/>
            <person name="Lucas S."/>
            <person name="Lundell T."/>
            <person name="Martin R."/>
            <person name="McLaughlin D.J."/>
            <person name="Morgenstern I."/>
            <person name="Morin E."/>
            <person name="Murat C."/>
            <person name="Nagy L.G."/>
            <person name="Nolan M."/>
            <person name="Ohm R.A."/>
            <person name="Patyshakuliyeva A."/>
            <person name="Rokas A."/>
            <person name="Ruiz-Duenas F.J."/>
            <person name="Sabat G."/>
            <person name="Salamov A."/>
            <person name="Samejima M."/>
            <person name="Schmutz J."/>
            <person name="Slot J.C."/>
            <person name="St John F."/>
            <person name="Stenlid J."/>
            <person name="Sun H."/>
            <person name="Sun S."/>
            <person name="Syed K."/>
            <person name="Tsang A."/>
            <person name="Wiebenga A."/>
            <person name="Young D."/>
            <person name="Pisabarro A."/>
            <person name="Eastwood D.C."/>
            <person name="Martin F."/>
            <person name="Cullen D."/>
            <person name="Grigoriev I.V."/>
            <person name="Hibbett D.S."/>
        </authorList>
    </citation>
    <scope>NUCLEOTIDE SEQUENCE [LARGE SCALE GENOMIC DNA]</scope>
    <source>
        <strain evidence="4">RWD-64-598 SS2</strain>
    </source>
</reference>
<dbReference type="GO" id="GO:0005085">
    <property type="term" value="F:guanyl-nucleotide exchange factor activity"/>
    <property type="evidence" value="ECO:0007669"/>
    <property type="project" value="InterPro"/>
</dbReference>
<dbReference type="PROSITE" id="PS51205">
    <property type="entry name" value="VPS9"/>
    <property type="match status" value="1"/>
</dbReference>
<accession>A0A5M3MMB5</accession>
<gene>
    <name evidence="3" type="ORF">CONPUDRAFT_154356</name>
</gene>
<evidence type="ECO:0000256" key="1">
    <source>
        <dbReference type="SAM" id="MobiDB-lite"/>
    </source>
</evidence>
<dbReference type="GeneID" id="19203253"/>
<dbReference type="GO" id="GO:0030139">
    <property type="term" value="C:endocytic vesicle"/>
    <property type="evidence" value="ECO:0007669"/>
    <property type="project" value="TreeGrafter"/>
</dbReference>
<dbReference type="Gene3D" id="1.20.1050.80">
    <property type="entry name" value="VPS9 domain"/>
    <property type="match status" value="2"/>
</dbReference>
<dbReference type="InterPro" id="IPR003123">
    <property type="entry name" value="VPS9"/>
</dbReference>
<feature type="compositionally biased region" description="Basic residues" evidence="1">
    <location>
        <begin position="449"/>
        <end position="458"/>
    </location>
</feature>
<dbReference type="RefSeq" id="XP_007769298.1">
    <property type="nucleotide sequence ID" value="XM_007771108.1"/>
</dbReference>
<dbReference type="SUPFAM" id="SSF109993">
    <property type="entry name" value="VPS9 domain"/>
    <property type="match status" value="1"/>
</dbReference>
<evidence type="ECO:0000313" key="3">
    <source>
        <dbReference type="EMBL" id="EIW80318.1"/>
    </source>
</evidence>
<keyword evidence="4" id="KW-1185">Reference proteome</keyword>
<dbReference type="PANTHER" id="PTHR23101">
    <property type="entry name" value="RAB GDP/GTP EXCHANGE FACTOR"/>
    <property type="match status" value="1"/>
</dbReference>
<dbReference type="KEGG" id="cput:CONPUDRAFT_154356"/>
<name>A0A5M3MMB5_CONPW</name>
<dbReference type="Proteomes" id="UP000053558">
    <property type="component" value="Unassembled WGS sequence"/>
</dbReference>
<evidence type="ECO:0000259" key="2">
    <source>
        <dbReference type="PROSITE" id="PS51205"/>
    </source>
</evidence>
<protein>
    <recommendedName>
        <fullName evidence="2">VPS9 domain-containing protein</fullName>
    </recommendedName>
</protein>
<dbReference type="GO" id="GO:0005829">
    <property type="term" value="C:cytosol"/>
    <property type="evidence" value="ECO:0007669"/>
    <property type="project" value="TreeGrafter"/>
</dbReference>
<feature type="compositionally biased region" description="Acidic residues" evidence="1">
    <location>
        <begin position="408"/>
        <end position="422"/>
    </location>
</feature>
<proteinExistence type="predicted"/>